<evidence type="ECO:0000313" key="1">
    <source>
        <dbReference type="EMBL" id="EGR34214.1"/>
    </source>
</evidence>
<accession>G0QKN9</accession>
<dbReference type="RefSeq" id="XP_004039518.1">
    <property type="nucleotide sequence ID" value="XM_004039470.1"/>
</dbReference>
<name>G0QKN9_ICHMU</name>
<keyword evidence="2" id="KW-1185">Reference proteome</keyword>
<dbReference type="GeneID" id="14910406"/>
<protein>
    <submittedName>
        <fullName evidence="1">Uncharacterized protein</fullName>
    </submittedName>
</protein>
<dbReference type="AlphaFoldDB" id="G0QKN9"/>
<evidence type="ECO:0000313" key="2">
    <source>
        <dbReference type="Proteomes" id="UP000008983"/>
    </source>
</evidence>
<sequence>MNTISEDSDFSSLLGNKFSYKNNKFQMVTHLINSQHKQILNQTYNSQENLDSNSESSTSSLLYKNNGSAQYHKLANSYLFSDIFQSPTKFNSLILFQQSENNSQSNSTYCSQQLNASLQKIYQFLNVDQQIYDSQTLNEIQCILFNSKFLNDFYDNILSYFSINQEIVPFFNQQVLQNMISQNINEQQNSYNEKYYSIVIQEKSLHIFNIINDLIFQTKQKQIKAFIILTLDYIISPLTFIFYLIFNVNLFVFFLFFCFFYKNNIFIFQLKKKIVFCQKEPIGLCKSEKEQFENRQNLISQNIIQLLNDFIDLRNGDFLQTNILSLFLLKMLKQSTEFKNTNEILQKIKVKYTEYEIKKKKSSINSNPINIPKMNIVIFDARPLLIYSAELITNVLCIMDAKWFIGLNLSVLLRSKCQDRLKDTYLQNIQVDLIIWCIGLLLQFCQRKTSK</sequence>
<reference evidence="1 2" key="1">
    <citation type="submission" date="2011-07" db="EMBL/GenBank/DDBJ databases">
        <authorList>
            <person name="Coyne R."/>
            <person name="Brami D."/>
            <person name="Johnson J."/>
            <person name="Hostetler J."/>
            <person name="Hannick L."/>
            <person name="Clark T."/>
            <person name="Cassidy-Hanley D."/>
            <person name="Inman J."/>
        </authorList>
    </citation>
    <scope>NUCLEOTIDE SEQUENCE [LARGE SCALE GENOMIC DNA]</scope>
    <source>
        <strain evidence="1 2">G5</strain>
    </source>
</reference>
<organism evidence="1 2">
    <name type="scientific">Ichthyophthirius multifiliis</name>
    <name type="common">White spot disease agent</name>
    <name type="synonym">Ich</name>
    <dbReference type="NCBI Taxonomy" id="5932"/>
    <lineage>
        <taxon>Eukaryota</taxon>
        <taxon>Sar</taxon>
        <taxon>Alveolata</taxon>
        <taxon>Ciliophora</taxon>
        <taxon>Intramacronucleata</taxon>
        <taxon>Oligohymenophorea</taxon>
        <taxon>Hymenostomatida</taxon>
        <taxon>Ophryoglenina</taxon>
        <taxon>Ichthyophthirius</taxon>
    </lineage>
</organism>
<proteinExistence type="predicted"/>
<dbReference type="EMBL" id="GL983180">
    <property type="protein sequence ID" value="EGR34214.1"/>
    <property type="molecule type" value="Genomic_DNA"/>
</dbReference>
<dbReference type="InParanoid" id="G0QKN9"/>
<gene>
    <name evidence="1" type="ORF">IMG5_020390</name>
</gene>
<dbReference type="Proteomes" id="UP000008983">
    <property type="component" value="Unassembled WGS sequence"/>
</dbReference>